<dbReference type="EMBL" id="BOMB01000034">
    <property type="protein sequence ID" value="GID14913.1"/>
    <property type="molecule type" value="Genomic_DNA"/>
</dbReference>
<evidence type="ECO:0000313" key="1">
    <source>
        <dbReference type="EMBL" id="GID14913.1"/>
    </source>
</evidence>
<gene>
    <name evidence="1" type="ORF">Aru02nite_58020</name>
</gene>
<accession>A0A8J3JHA7</accession>
<protein>
    <submittedName>
        <fullName evidence="1">Uncharacterized protein</fullName>
    </submittedName>
</protein>
<organism evidence="1 2">
    <name type="scientific">Actinocatenispora rupis</name>
    <dbReference type="NCBI Taxonomy" id="519421"/>
    <lineage>
        <taxon>Bacteria</taxon>
        <taxon>Bacillati</taxon>
        <taxon>Actinomycetota</taxon>
        <taxon>Actinomycetes</taxon>
        <taxon>Micromonosporales</taxon>
        <taxon>Micromonosporaceae</taxon>
        <taxon>Actinocatenispora</taxon>
    </lineage>
</organism>
<keyword evidence="2" id="KW-1185">Reference proteome</keyword>
<reference evidence="1" key="1">
    <citation type="submission" date="2021-01" db="EMBL/GenBank/DDBJ databases">
        <title>Whole genome shotgun sequence of Actinocatenispora rupis NBRC 107355.</title>
        <authorList>
            <person name="Komaki H."/>
            <person name="Tamura T."/>
        </authorList>
    </citation>
    <scope>NUCLEOTIDE SEQUENCE</scope>
    <source>
        <strain evidence="1">NBRC 107355</strain>
    </source>
</reference>
<dbReference type="RefSeq" id="WP_203662942.1">
    <property type="nucleotide sequence ID" value="NZ_BAAAZM010000012.1"/>
</dbReference>
<dbReference type="Proteomes" id="UP000612808">
    <property type="component" value="Unassembled WGS sequence"/>
</dbReference>
<name>A0A8J3JHA7_9ACTN</name>
<sequence>MTDSSIASWSAEDFKTTAAQLPPDTQPHEVTIAVRTDSDPGVVDLLLQMPGIARAWQDADLERRPLHDLGRLLVAVHHSIRSLRDLENRVIDAVNEQPRFDDADNVLDSMASLLANSQPADLHGLNHKDPASLVWEQPAE</sequence>
<dbReference type="AlphaFoldDB" id="A0A8J3JHA7"/>
<comment type="caution">
    <text evidence="1">The sequence shown here is derived from an EMBL/GenBank/DDBJ whole genome shotgun (WGS) entry which is preliminary data.</text>
</comment>
<proteinExistence type="predicted"/>
<evidence type="ECO:0000313" key="2">
    <source>
        <dbReference type="Proteomes" id="UP000612808"/>
    </source>
</evidence>